<accession>A0A382AGG6</accession>
<organism evidence="4">
    <name type="scientific">marine metagenome</name>
    <dbReference type="NCBI Taxonomy" id="408172"/>
    <lineage>
        <taxon>unclassified sequences</taxon>
        <taxon>metagenomes</taxon>
        <taxon>ecological metagenomes</taxon>
    </lineage>
</organism>
<gene>
    <name evidence="4" type="ORF">METZ01_LOCUS153529</name>
</gene>
<evidence type="ECO:0000256" key="1">
    <source>
        <dbReference type="SAM" id="MobiDB-lite"/>
    </source>
</evidence>
<dbReference type="SUPFAM" id="SSF54184">
    <property type="entry name" value="Penicillin-binding protein 2x (pbp-2x), c-terminal domain"/>
    <property type="match status" value="1"/>
</dbReference>
<dbReference type="AlphaFoldDB" id="A0A382AGG6"/>
<feature type="domain" description="PASTA" evidence="3">
    <location>
        <begin position="47"/>
        <end position="116"/>
    </location>
</feature>
<evidence type="ECO:0000259" key="3">
    <source>
        <dbReference type="PROSITE" id="PS51178"/>
    </source>
</evidence>
<feature type="region of interest" description="Disordered" evidence="1">
    <location>
        <begin position="229"/>
        <end position="259"/>
    </location>
</feature>
<keyword evidence="2" id="KW-1133">Transmembrane helix</keyword>
<feature type="transmembrane region" description="Helical" evidence="2">
    <location>
        <begin position="20"/>
        <end position="38"/>
    </location>
</feature>
<dbReference type="Pfam" id="PF03793">
    <property type="entry name" value="PASTA"/>
    <property type="match status" value="3"/>
</dbReference>
<keyword evidence="2" id="KW-0472">Membrane</keyword>
<dbReference type="PROSITE" id="PS51178">
    <property type="entry name" value="PASTA"/>
    <property type="match status" value="3"/>
</dbReference>
<reference evidence="4" key="1">
    <citation type="submission" date="2018-05" db="EMBL/GenBank/DDBJ databases">
        <authorList>
            <person name="Lanie J.A."/>
            <person name="Ng W.-L."/>
            <person name="Kazmierczak K.M."/>
            <person name="Andrzejewski T.M."/>
            <person name="Davidsen T.M."/>
            <person name="Wayne K.J."/>
            <person name="Tettelin H."/>
            <person name="Glass J.I."/>
            <person name="Rusch D."/>
            <person name="Podicherti R."/>
            <person name="Tsui H.-C.T."/>
            <person name="Winkler M.E."/>
        </authorList>
    </citation>
    <scope>NUCLEOTIDE SEQUENCE</scope>
</reference>
<proteinExistence type="predicted"/>
<dbReference type="SMART" id="SM00740">
    <property type="entry name" value="PASTA"/>
    <property type="match status" value="3"/>
</dbReference>
<feature type="domain" description="PASTA" evidence="3">
    <location>
        <begin position="183"/>
        <end position="250"/>
    </location>
</feature>
<evidence type="ECO:0000313" key="4">
    <source>
        <dbReference type="EMBL" id="SVB00675.1"/>
    </source>
</evidence>
<dbReference type="EMBL" id="UINC01025318">
    <property type="protein sequence ID" value="SVB00675.1"/>
    <property type="molecule type" value="Genomic_DNA"/>
</dbReference>
<keyword evidence="2" id="KW-0812">Transmembrane</keyword>
<evidence type="ECO:0000256" key="2">
    <source>
        <dbReference type="SAM" id="Phobius"/>
    </source>
</evidence>
<sequence length="259" mass="27513">MRKKDRRLVAGGIRPSARHAAMAVTVLLVSFGVGYTIATQLLLPLPSPSGDLWEIPDVRGLDRAEARRWLKEAGLNVSVADSFHHPAAVKGTVMGQSPLGGQLAVAGDTIRLTASLGPVRRPVPDVARLNVNSAKNVLEASGFTVVVDSLEADLPAGQVVEILPEAGTEVDLPMEVRVAMSTGSTLVAMPLLLGIEQATAEAMLDSLDLVISEIITRFRFGRDQGRVVEQDPPADSLIPPGSPVSLVVGRRSVSRRNRD</sequence>
<dbReference type="Gene3D" id="3.30.10.20">
    <property type="match status" value="3"/>
</dbReference>
<dbReference type="InterPro" id="IPR005543">
    <property type="entry name" value="PASTA_dom"/>
</dbReference>
<dbReference type="CDD" id="cd06577">
    <property type="entry name" value="PASTA_pknB"/>
    <property type="match status" value="3"/>
</dbReference>
<protein>
    <recommendedName>
        <fullName evidence="3">PASTA domain-containing protein</fullName>
    </recommendedName>
</protein>
<feature type="domain" description="PASTA" evidence="3">
    <location>
        <begin position="117"/>
        <end position="182"/>
    </location>
</feature>
<name>A0A382AGG6_9ZZZZ</name>